<gene>
    <name evidence="4" type="ORF">BCF44_105518</name>
</gene>
<dbReference type="InterPro" id="IPR011050">
    <property type="entry name" value="Pectin_lyase_fold/virulence"/>
</dbReference>
<dbReference type="InterPro" id="IPR039448">
    <property type="entry name" value="Beta_helix"/>
</dbReference>
<feature type="domain" description="GH141-like insertion" evidence="3">
    <location>
        <begin position="248"/>
        <end position="281"/>
    </location>
</feature>
<dbReference type="EMBL" id="QUNO01000005">
    <property type="protein sequence ID" value="REH48659.1"/>
    <property type="molecule type" value="Genomic_DNA"/>
</dbReference>
<accession>A0A3E0HQH1</accession>
<dbReference type="PANTHER" id="PTHR36453">
    <property type="entry name" value="SECRETED PROTEIN-RELATED"/>
    <property type="match status" value="1"/>
</dbReference>
<dbReference type="Pfam" id="PF21231">
    <property type="entry name" value="GH141_M"/>
    <property type="match status" value="1"/>
</dbReference>
<dbReference type="InterPro" id="IPR048482">
    <property type="entry name" value="GH141_ins"/>
</dbReference>
<dbReference type="SUPFAM" id="SSF51126">
    <property type="entry name" value="Pectin lyase-like"/>
    <property type="match status" value="1"/>
</dbReference>
<evidence type="ECO:0000259" key="2">
    <source>
        <dbReference type="Pfam" id="PF13229"/>
    </source>
</evidence>
<sequence length="652" mass="68091">MKPLSSGVLLAAQITIGLVTVGMAGAVHAATSTTVYVSPTGSDANPGTSASAPLQTVGKAQQVVRGLVAGQTGDVTVSLADGVYPLPSTLSLDSGDSGTGGHNVVWTAAAGAHPVLSGGISISGWTKSDAGKNIWSAPAPSTLDTRQLYVNGVRAQRASGKLPVTLTRTATGYTASASTMAGWRNPSDIEFVYRGGLGAWTEPRCPIGSMSGTTITMAQPCWNNSEKRVMRTDGSGRTYELVGRQAITESPTLVENAYELLDTPGEWYLDNSKHTVYYIPRSGENLATATVTVPKLEHLVTGNGVHNVVFDGIQFSYATWLQPNTSEGFSEIQANYTLTGPHGWDQQGLCKFVSGGTCPYGAWTKQGAAVTFTGDQNVQFTGDSFTHLGGTGLDLGTGSQNDLVKGSVFTDISGNGLALGGVDVVTPTAAQRTSGDQIVDNHVYNVASEFVGGIGIDIGYVEKATVSHNQIDHVPYTGISIGWGGWPDKVKLPAQPNYSNGNTLSNNLIFDHMQLLNDGAAIYTNGITGSSLANGEHITGNLFHDQTGKGHVIYTDNGASYITITGNGVYSTGAANAWGSRHTDYTANDGNYDPLDIEGNYWQNGSGDSNSKKVVLKNNHAITDASGVPASIVANAGIEKSYAGILKWKPAA</sequence>
<keyword evidence="5" id="KW-1185">Reference proteome</keyword>
<proteinExistence type="predicted"/>
<feature type="chain" id="PRO_5017758936" evidence="1">
    <location>
        <begin position="30"/>
        <end position="652"/>
    </location>
</feature>
<evidence type="ECO:0000313" key="4">
    <source>
        <dbReference type="EMBL" id="REH48659.1"/>
    </source>
</evidence>
<comment type="caution">
    <text evidence="4">The sequence shown here is derived from an EMBL/GenBank/DDBJ whole genome shotgun (WGS) entry which is preliminary data.</text>
</comment>
<dbReference type="InterPro" id="IPR006626">
    <property type="entry name" value="PbH1"/>
</dbReference>
<dbReference type="InterPro" id="IPR012334">
    <property type="entry name" value="Pectin_lyas_fold"/>
</dbReference>
<dbReference type="AlphaFoldDB" id="A0A3E0HQH1"/>
<feature type="domain" description="Right handed beta helix" evidence="2">
    <location>
        <begin position="366"/>
        <end position="483"/>
    </location>
</feature>
<evidence type="ECO:0000256" key="1">
    <source>
        <dbReference type="SAM" id="SignalP"/>
    </source>
</evidence>
<reference evidence="4 5" key="1">
    <citation type="submission" date="2018-08" db="EMBL/GenBank/DDBJ databases">
        <title>Genomic Encyclopedia of Archaeal and Bacterial Type Strains, Phase II (KMG-II): from individual species to whole genera.</title>
        <authorList>
            <person name="Goeker M."/>
        </authorList>
    </citation>
    <scope>NUCLEOTIDE SEQUENCE [LARGE SCALE GENOMIC DNA]</scope>
    <source>
        <strain evidence="4 5">DSM 45791</strain>
    </source>
</reference>
<name>A0A3E0HQH1_9PSEU</name>
<dbReference type="SMART" id="SM00710">
    <property type="entry name" value="PbH1"/>
    <property type="match status" value="6"/>
</dbReference>
<dbReference type="Gene3D" id="2.160.20.10">
    <property type="entry name" value="Single-stranded right-handed beta-helix, Pectin lyase-like"/>
    <property type="match status" value="2"/>
</dbReference>
<dbReference type="Proteomes" id="UP000256269">
    <property type="component" value="Unassembled WGS sequence"/>
</dbReference>
<evidence type="ECO:0000259" key="3">
    <source>
        <dbReference type="Pfam" id="PF21231"/>
    </source>
</evidence>
<keyword evidence="1" id="KW-0732">Signal</keyword>
<protein>
    <submittedName>
        <fullName evidence="4">Parallel beta helix pectate lyase-like protein</fullName>
    </submittedName>
</protein>
<dbReference type="Pfam" id="PF13229">
    <property type="entry name" value="Beta_helix"/>
    <property type="match status" value="1"/>
</dbReference>
<organism evidence="4 5">
    <name type="scientific">Kutzneria buriramensis</name>
    <dbReference type="NCBI Taxonomy" id="1045776"/>
    <lineage>
        <taxon>Bacteria</taxon>
        <taxon>Bacillati</taxon>
        <taxon>Actinomycetota</taxon>
        <taxon>Actinomycetes</taxon>
        <taxon>Pseudonocardiales</taxon>
        <taxon>Pseudonocardiaceae</taxon>
        <taxon>Kutzneria</taxon>
    </lineage>
</organism>
<dbReference type="GO" id="GO:0016829">
    <property type="term" value="F:lyase activity"/>
    <property type="evidence" value="ECO:0007669"/>
    <property type="project" value="UniProtKB-KW"/>
</dbReference>
<dbReference type="PANTHER" id="PTHR36453:SF1">
    <property type="entry name" value="RIGHT HANDED BETA HELIX DOMAIN-CONTAINING PROTEIN"/>
    <property type="match status" value="1"/>
</dbReference>
<keyword evidence="4" id="KW-0456">Lyase</keyword>
<feature type="signal peptide" evidence="1">
    <location>
        <begin position="1"/>
        <end position="29"/>
    </location>
</feature>
<evidence type="ECO:0000313" key="5">
    <source>
        <dbReference type="Proteomes" id="UP000256269"/>
    </source>
</evidence>